<comment type="caution">
    <text evidence="1">The sequence shown here is derived from an EMBL/GenBank/DDBJ whole genome shotgun (WGS) entry which is preliminary data.</text>
</comment>
<feature type="non-terminal residue" evidence="1">
    <location>
        <position position="17"/>
    </location>
</feature>
<sequence>MFHRFCDPLPESGVALL</sequence>
<protein>
    <submittedName>
        <fullName evidence="1">Uncharacterized protein</fullName>
    </submittedName>
</protein>
<gene>
    <name evidence="1" type="ORF">KIPB_014582</name>
</gene>
<organism evidence="1 2">
    <name type="scientific">Kipferlia bialata</name>
    <dbReference type="NCBI Taxonomy" id="797122"/>
    <lineage>
        <taxon>Eukaryota</taxon>
        <taxon>Metamonada</taxon>
        <taxon>Carpediemonas-like organisms</taxon>
        <taxon>Kipferlia</taxon>
    </lineage>
</organism>
<reference evidence="1 2" key="1">
    <citation type="journal article" date="2018" name="PLoS ONE">
        <title>The draft genome of Kipferlia bialata reveals reductive genome evolution in fornicate parasites.</title>
        <authorList>
            <person name="Tanifuji G."/>
            <person name="Takabayashi S."/>
            <person name="Kume K."/>
            <person name="Takagi M."/>
            <person name="Nakayama T."/>
            <person name="Kamikawa R."/>
            <person name="Inagaki Y."/>
            <person name="Hashimoto T."/>
        </authorList>
    </citation>
    <scope>NUCLEOTIDE SEQUENCE [LARGE SCALE GENOMIC DNA]</scope>
    <source>
        <strain evidence="1">NY0173</strain>
    </source>
</reference>
<evidence type="ECO:0000313" key="2">
    <source>
        <dbReference type="Proteomes" id="UP000265618"/>
    </source>
</evidence>
<evidence type="ECO:0000313" key="1">
    <source>
        <dbReference type="EMBL" id="GCA64540.1"/>
    </source>
</evidence>
<proteinExistence type="predicted"/>
<dbReference type="EMBL" id="BDIP01007588">
    <property type="protein sequence ID" value="GCA64540.1"/>
    <property type="molecule type" value="Genomic_DNA"/>
</dbReference>
<accession>A0A391NVE4</accession>
<dbReference type="Proteomes" id="UP000265618">
    <property type="component" value="Unassembled WGS sequence"/>
</dbReference>
<name>A0A391NVE4_9EUKA</name>
<keyword evidence="2" id="KW-1185">Reference proteome</keyword>
<dbReference type="AlphaFoldDB" id="A0A391NVE4"/>